<sequence>MVFGLSKNSYYQEEQKRIRDSIKGPLLELVLWHLPHLQPSESAQQDSWEMIAIKLNNRNFDLSVGTDHQDEMPTLNGGFIKGIYDELMKKFVGNIRYVNSSAGVYSTPRVCNNRDPLYETLYFPIRGTYKDKCDQILCELFYLDSAGIEIMAQLSKERLEKEYRHLQHSINEPTPLDEKTKTRSYSDSKNQLDQLKEKLELEKLKRYQEELEKKAKRVEFLDNENKRLLELNHELVLQLQGSDH</sequence>
<organism evidence="2 3">
    <name type="scientific">Hyphopichia burtonii NRRL Y-1933</name>
    <dbReference type="NCBI Taxonomy" id="984485"/>
    <lineage>
        <taxon>Eukaryota</taxon>
        <taxon>Fungi</taxon>
        <taxon>Dikarya</taxon>
        <taxon>Ascomycota</taxon>
        <taxon>Saccharomycotina</taxon>
        <taxon>Pichiomycetes</taxon>
        <taxon>Debaryomycetaceae</taxon>
        <taxon>Hyphopichia</taxon>
    </lineage>
</organism>
<feature type="compositionally biased region" description="Basic and acidic residues" evidence="1">
    <location>
        <begin position="176"/>
        <end position="186"/>
    </location>
</feature>
<dbReference type="Proteomes" id="UP000095085">
    <property type="component" value="Unassembled WGS sequence"/>
</dbReference>
<evidence type="ECO:0000256" key="1">
    <source>
        <dbReference type="SAM" id="MobiDB-lite"/>
    </source>
</evidence>
<evidence type="ECO:0000313" key="3">
    <source>
        <dbReference type="Proteomes" id="UP000095085"/>
    </source>
</evidence>
<dbReference type="AlphaFoldDB" id="A0A1E4RFL6"/>
<dbReference type="RefSeq" id="XP_020075083.1">
    <property type="nucleotide sequence ID" value="XM_020221612.1"/>
</dbReference>
<protein>
    <submittedName>
        <fullName evidence="2">Uncharacterized protein</fullName>
    </submittedName>
</protein>
<evidence type="ECO:0000313" key="2">
    <source>
        <dbReference type="EMBL" id="ODV66016.1"/>
    </source>
</evidence>
<keyword evidence="3" id="KW-1185">Reference proteome</keyword>
<name>A0A1E4RFL6_9ASCO</name>
<gene>
    <name evidence="2" type="ORF">HYPBUDRAFT_153568</name>
</gene>
<proteinExistence type="predicted"/>
<reference evidence="3" key="1">
    <citation type="submission" date="2016-05" db="EMBL/GenBank/DDBJ databases">
        <title>Comparative genomics of biotechnologically important yeasts.</title>
        <authorList>
            <consortium name="DOE Joint Genome Institute"/>
            <person name="Riley R."/>
            <person name="Haridas S."/>
            <person name="Wolfe K.H."/>
            <person name="Lopes M.R."/>
            <person name="Hittinger C.T."/>
            <person name="Goker M."/>
            <person name="Salamov A."/>
            <person name="Wisecaver J."/>
            <person name="Long T.M."/>
            <person name="Aerts A.L."/>
            <person name="Barry K."/>
            <person name="Choi C."/>
            <person name="Clum A."/>
            <person name="Coughlan A.Y."/>
            <person name="Deshpande S."/>
            <person name="Douglass A.P."/>
            <person name="Hanson S.J."/>
            <person name="Klenk H.-P."/>
            <person name="Labutti K."/>
            <person name="Lapidus A."/>
            <person name="Lindquist E."/>
            <person name="Lipzen A."/>
            <person name="Meier-Kolthoff J.P."/>
            <person name="Ohm R.A."/>
            <person name="Otillar R.P."/>
            <person name="Pangilinan J."/>
            <person name="Peng Y."/>
            <person name="Rokas A."/>
            <person name="Rosa C.A."/>
            <person name="Scheuner C."/>
            <person name="Sibirny A.A."/>
            <person name="Slot J.C."/>
            <person name="Stielow J.B."/>
            <person name="Sun H."/>
            <person name="Kurtzman C.P."/>
            <person name="Blackwell M."/>
            <person name="Grigoriev I.V."/>
            <person name="Jeffries T.W."/>
        </authorList>
    </citation>
    <scope>NUCLEOTIDE SEQUENCE [LARGE SCALE GENOMIC DNA]</scope>
    <source>
        <strain evidence="3">NRRL Y-1933</strain>
    </source>
</reference>
<feature type="region of interest" description="Disordered" evidence="1">
    <location>
        <begin position="170"/>
        <end position="189"/>
    </location>
</feature>
<accession>A0A1E4RFL6</accession>
<dbReference type="OrthoDB" id="4026428at2759"/>
<dbReference type="EMBL" id="KV454543">
    <property type="protein sequence ID" value="ODV66016.1"/>
    <property type="molecule type" value="Genomic_DNA"/>
</dbReference>
<dbReference type="GeneID" id="30996161"/>